<sequence length="45" mass="4775">MGGAALRDDVARAALALAALGGDAEFELHFIERHSRAHVARDFAV</sequence>
<proteinExistence type="predicted"/>
<dbReference type="Proteomes" id="UP001184230">
    <property type="component" value="Unassembled WGS sequence"/>
</dbReference>
<comment type="caution">
    <text evidence="1">The sequence shown here is derived from an EMBL/GenBank/DDBJ whole genome shotgun (WGS) entry which is preliminary data.</text>
</comment>
<protein>
    <submittedName>
        <fullName evidence="1">Uncharacterized protein</fullName>
    </submittedName>
</protein>
<name>A0ABU1NIN2_9BURK</name>
<keyword evidence="2" id="KW-1185">Reference proteome</keyword>
<evidence type="ECO:0000313" key="2">
    <source>
        <dbReference type="Proteomes" id="UP001184230"/>
    </source>
</evidence>
<reference evidence="1 2" key="1">
    <citation type="submission" date="2023-07" db="EMBL/GenBank/DDBJ databases">
        <title>Sorghum-associated microbial communities from plants grown in Nebraska, USA.</title>
        <authorList>
            <person name="Schachtman D."/>
        </authorList>
    </citation>
    <scope>NUCLEOTIDE SEQUENCE [LARGE SCALE GENOMIC DNA]</scope>
    <source>
        <strain evidence="1 2">DS1781</strain>
    </source>
</reference>
<evidence type="ECO:0000313" key="1">
    <source>
        <dbReference type="EMBL" id="MDR6538228.1"/>
    </source>
</evidence>
<accession>A0ABU1NIN2</accession>
<gene>
    <name evidence="1" type="ORF">J2739_004015</name>
</gene>
<organism evidence="1 2">
    <name type="scientific">Variovorax soli</name>
    <dbReference type="NCBI Taxonomy" id="376815"/>
    <lineage>
        <taxon>Bacteria</taxon>
        <taxon>Pseudomonadati</taxon>
        <taxon>Pseudomonadota</taxon>
        <taxon>Betaproteobacteria</taxon>
        <taxon>Burkholderiales</taxon>
        <taxon>Comamonadaceae</taxon>
        <taxon>Variovorax</taxon>
    </lineage>
</organism>
<dbReference type="EMBL" id="JAVDRF010000009">
    <property type="protein sequence ID" value="MDR6538228.1"/>
    <property type="molecule type" value="Genomic_DNA"/>
</dbReference>